<evidence type="ECO:0000313" key="8">
    <source>
        <dbReference type="EMBL" id="GAA2267476.1"/>
    </source>
</evidence>
<name>A0ABN3ERU1_9ACTN</name>
<feature type="domain" description="Glucose-methanol-choline oxidoreductase N-terminal" evidence="7">
    <location>
        <begin position="252"/>
        <end position="266"/>
    </location>
</feature>
<dbReference type="InterPro" id="IPR036188">
    <property type="entry name" value="FAD/NAD-bd_sf"/>
</dbReference>
<dbReference type="InterPro" id="IPR023978">
    <property type="entry name" value="GMC_oxidoreductase_bact"/>
</dbReference>
<comment type="cofactor">
    <cofactor evidence="1">
        <name>FAD</name>
        <dbReference type="ChEBI" id="CHEBI:57692"/>
    </cofactor>
</comment>
<dbReference type="Pfam" id="PF05199">
    <property type="entry name" value="GMC_oxred_C"/>
    <property type="match status" value="1"/>
</dbReference>
<dbReference type="PANTHER" id="PTHR11552:SF147">
    <property type="entry name" value="CHOLINE DEHYDROGENASE, MITOCHONDRIAL"/>
    <property type="match status" value="1"/>
</dbReference>
<dbReference type="EMBL" id="BAAATR010000035">
    <property type="protein sequence ID" value="GAA2267476.1"/>
    <property type="molecule type" value="Genomic_DNA"/>
</dbReference>
<dbReference type="PROSITE" id="PS00623">
    <property type="entry name" value="GMC_OXRED_1"/>
    <property type="match status" value="1"/>
</dbReference>
<feature type="domain" description="Glucose-methanol-choline oxidoreductase N-terminal" evidence="6">
    <location>
        <begin position="79"/>
        <end position="102"/>
    </location>
</feature>
<dbReference type="Pfam" id="PF00732">
    <property type="entry name" value="GMC_oxred_N"/>
    <property type="match status" value="1"/>
</dbReference>
<dbReference type="RefSeq" id="WP_344639736.1">
    <property type="nucleotide sequence ID" value="NZ_BAAATR010000035.1"/>
</dbReference>
<dbReference type="Gene3D" id="3.50.50.60">
    <property type="entry name" value="FAD/NAD(P)-binding domain"/>
    <property type="match status" value="1"/>
</dbReference>
<evidence type="ECO:0000256" key="3">
    <source>
        <dbReference type="ARBA" id="ARBA00022630"/>
    </source>
</evidence>
<evidence type="ECO:0000313" key="9">
    <source>
        <dbReference type="Proteomes" id="UP001500305"/>
    </source>
</evidence>
<dbReference type="SUPFAM" id="SSF51905">
    <property type="entry name" value="FAD/NAD(P)-binding domain"/>
    <property type="match status" value="1"/>
</dbReference>
<dbReference type="PIRSF" id="PIRSF000137">
    <property type="entry name" value="Alcohol_oxidase"/>
    <property type="match status" value="1"/>
</dbReference>
<keyword evidence="4 5" id="KW-0274">FAD</keyword>
<dbReference type="Gene3D" id="3.30.410.40">
    <property type="match status" value="1"/>
</dbReference>
<dbReference type="Proteomes" id="UP001500305">
    <property type="component" value="Unassembled WGS sequence"/>
</dbReference>
<organism evidence="8 9">
    <name type="scientific">Kitasatospora cystarginea</name>
    <dbReference type="NCBI Taxonomy" id="58350"/>
    <lineage>
        <taxon>Bacteria</taxon>
        <taxon>Bacillati</taxon>
        <taxon>Actinomycetota</taxon>
        <taxon>Actinomycetes</taxon>
        <taxon>Kitasatosporales</taxon>
        <taxon>Streptomycetaceae</taxon>
        <taxon>Kitasatospora</taxon>
    </lineage>
</organism>
<evidence type="ECO:0000256" key="5">
    <source>
        <dbReference type="RuleBase" id="RU003968"/>
    </source>
</evidence>
<gene>
    <name evidence="8" type="ORF">GCM10010430_60820</name>
</gene>
<protein>
    <submittedName>
        <fullName evidence="8">GMC family oxidoreductase N-terminal domain-containing protein</fullName>
    </submittedName>
</protein>
<keyword evidence="3 5" id="KW-0285">Flavoprotein</keyword>
<dbReference type="SUPFAM" id="SSF54373">
    <property type="entry name" value="FAD-linked reductases, C-terminal domain"/>
    <property type="match status" value="1"/>
</dbReference>
<dbReference type="InterPro" id="IPR007867">
    <property type="entry name" value="GMC_OxRtase_C"/>
</dbReference>
<evidence type="ECO:0000256" key="1">
    <source>
        <dbReference type="ARBA" id="ARBA00001974"/>
    </source>
</evidence>
<accession>A0ABN3ERU1</accession>
<dbReference type="PANTHER" id="PTHR11552">
    <property type="entry name" value="GLUCOSE-METHANOL-CHOLINE GMC OXIDOREDUCTASE"/>
    <property type="match status" value="1"/>
</dbReference>
<dbReference type="InterPro" id="IPR000172">
    <property type="entry name" value="GMC_OxRdtase_N"/>
</dbReference>
<proteinExistence type="inferred from homology"/>
<sequence length="513" mass="55514">MVKYTDIVIGAGSSGAVVAARLTEEPSNQVLLIEAGPDYPDPGTLPENLRNGLYPSFAGHDWGYQAEAVPGREIHLARGKVVGGTSAINTCLAVRPHPLDFEEWARLGNDGWTWEDVLPYFVRMEDDKDFGQPLHGKGGPIPVARWRDEQLTPLQRALLDTCKGLGFPDMPDHNSPEGTGVGPLAQNLVDGTRVSTATAYLGPVRKREQLEIRANTTVDRIVFEDGRAVGVRVITDGVAETVHADRITLCAGAIGTPALLMRSGIGPAATLERLGVPVVADLPGVGENLLDHPTCMVTLKPRPGVYDDSLPVTQILLQYTAPESAEFNDMQIYLFNHVDLNGYAPALVEAVGTDKVFMLSAGIERPLSRGRVTIDSTDPEAAPHIEFNFLDHPEDRRRLRTGMRLAAQIASSRAFEMFATGRMVPGPEVLASDEALDEFMMSAVGTHFHPVGTAKMGPADDPMAVVDSRCRVHGVPGLRVADASVMPIMIRANTNLTCIMIGDRVGDWLLEER</sequence>
<evidence type="ECO:0000259" key="7">
    <source>
        <dbReference type="PROSITE" id="PS00624"/>
    </source>
</evidence>
<comment type="similarity">
    <text evidence="2 5">Belongs to the GMC oxidoreductase family.</text>
</comment>
<keyword evidence="9" id="KW-1185">Reference proteome</keyword>
<evidence type="ECO:0000256" key="4">
    <source>
        <dbReference type="ARBA" id="ARBA00022827"/>
    </source>
</evidence>
<dbReference type="PROSITE" id="PS00624">
    <property type="entry name" value="GMC_OXRED_2"/>
    <property type="match status" value="1"/>
</dbReference>
<comment type="caution">
    <text evidence="8">The sequence shown here is derived from an EMBL/GenBank/DDBJ whole genome shotgun (WGS) entry which is preliminary data.</text>
</comment>
<dbReference type="InterPro" id="IPR012132">
    <property type="entry name" value="GMC_OxRdtase"/>
</dbReference>
<reference evidence="8 9" key="1">
    <citation type="journal article" date="2019" name="Int. J. Syst. Evol. Microbiol.">
        <title>The Global Catalogue of Microorganisms (GCM) 10K type strain sequencing project: providing services to taxonomists for standard genome sequencing and annotation.</title>
        <authorList>
            <consortium name="The Broad Institute Genomics Platform"/>
            <consortium name="The Broad Institute Genome Sequencing Center for Infectious Disease"/>
            <person name="Wu L."/>
            <person name="Ma J."/>
        </authorList>
    </citation>
    <scope>NUCLEOTIDE SEQUENCE [LARGE SCALE GENOMIC DNA]</scope>
    <source>
        <strain evidence="8 9">JCM 7356</strain>
    </source>
</reference>
<evidence type="ECO:0000259" key="6">
    <source>
        <dbReference type="PROSITE" id="PS00623"/>
    </source>
</evidence>
<dbReference type="NCBIfam" id="TIGR03970">
    <property type="entry name" value="Rv0697"/>
    <property type="match status" value="1"/>
</dbReference>
<evidence type="ECO:0000256" key="2">
    <source>
        <dbReference type="ARBA" id="ARBA00010790"/>
    </source>
</evidence>